<keyword evidence="6" id="KW-0808">Transferase</keyword>
<evidence type="ECO:0000256" key="7">
    <source>
        <dbReference type="ARBA" id="ARBA00022692"/>
    </source>
</evidence>
<keyword evidence="10" id="KW-0067">ATP-binding</keyword>
<dbReference type="InterPro" id="IPR005467">
    <property type="entry name" value="His_kinase_dom"/>
</dbReference>
<evidence type="ECO:0000256" key="4">
    <source>
        <dbReference type="ARBA" id="ARBA00022475"/>
    </source>
</evidence>
<evidence type="ECO:0000256" key="3">
    <source>
        <dbReference type="ARBA" id="ARBA00012438"/>
    </source>
</evidence>
<keyword evidence="7 15" id="KW-0812">Transmembrane</keyword>
<keyword evidence="12" id="KW-0902">Two-component regulatory system</keyword>
<evidence type="ECO:0000256" key="2">
    <source>
        <dbReference type="ARBA" id="ARBA00004651"/>
    </source>
</evidence>
<dbReference type="PROSITE" id="PS50885">
    <property type="entry name" value="HAMP"/>
    <property type="match status" value="1"/>
</dbReference>
<accession>A0A1M6EWN2</accession>
<dbReference type="InterPro" id="IPR004358">
    <property type="entry name" value="Sig_transdc_His_kin-like_C"/>
</dbReference>
<dbReference type="Gene3D" id="3.30.565.10">
    <property type="entry name" value="Histidine kinase-like ATPase, C-terminal domain"/>
    <property type="match status" value="1"/>
</dbReference>
<keyword evidence="5" id="KW-0597">Phosphoprotein</keyword>
<dbReference type="FunFam" id="1.10.287.130:FF:000001">
    <property type="entry name" value="Two-component sensor histidine kinase"/>
    <property type="match status" value="1"/>
</dbReference>
<dbReference type="InterPro" id="IPR036890">
    <property type="entry name" value="HATPase_C_sf"/>
</dbReference>
<evidence type="ECO:0000256" key="15">
    <source>
        <dbReference type="SAM" id="Phobius"/>
    </source>
</evidence>
<dbReference type="AlphaFoldDB" id="A0A1M6EWN2"/>
<keyword evidence="11 15" id="KW-1133">Transmembrane helix</keyword>
<evidence type="ECO:0000313" key="19">
    <source>
        <dbReference type="Proteomes" id="UP000184442"/>
    </source>
</evidence>
<proteinExistence type="predicted"/>
<keyword evidence="9 18" id="KW-0418">Kinase</keyword>
<dbReference type="OrthoDB" id="9786919at2"/>
<dbReference type="SUPFAM" id="SSF158472">
    <property type="entry name" value="HAMP domain-like"/>
    <property type="match status" value="1"/>
</dbReference>
<evidence type="ECO:0000256" key="8">
    <source>
        <dbReference type="ARBA" id="ARBA00022741"/>
    </source>
</evidence>
<evidence type="ECO:0000256" key="14">
    <source>
        <dbReference type="SAM" id="Coils"/>
    </source>
</evidence>
<evidence type="ECO:0000256" key="12">
    <source>
        <dbReference type="ARBA" id="ARBA00023012"/>
    </source>
</evidence>
<evidence type="ECO:0000256" key="11">
    <source>
        <dbReference type="ARBA" id="ARBA00022989"/>
    </source>
</evidence>
<dbReference type="Gene3D" id="1.10.287.130">
    <property type="match status" value="1"/>
</dbReference>
<dbReference type="RefSeq" id="WP_073025821.1">
    <property type="nucleotide sequence ID" value="NZ_FQZS01000010.1"/>
</dbReference>
<keyword evidence="4" id="KW-1003">Cell membrane</keyword>
<dbReference type="GO" id="GO:0005524">
    <property type="term" value="F:ATP binding"/>
    <property type="evidence" value="ECO:0007669"/>
    <property type="project" value="UniProtKB-KW"/>
</dbReference>
<dbReference type="PRINTS" id="PR00344">
    <property type="entry name" value="BCTRLSENSOR"/>
</dbReference>
<dbReference type="SMART" id="SM00388">
    <property type="entry name" value="HisKA"/>
    <property type="match status" value="1"/>
</dbReference>
<comment type="catalytic activity">
    <reaction evidence="1">
        <text>ATP + protein L-histidine = ADP + protein N-phospho-L-histidine.</text>
        <dbReference type="EC" id="2.7.13.3"/>
    </reaction>
</comment>
<evidence type="ECO:0000256" key="10">
    <source>
        <dbReference type="ARBA" id="ARBA00022840"/>
    </source>
</evidence>
<dbReference type="Pfam" id="PF00672">
    <property type="entry name" value="HAMP"/>
    <property type="match status" value="1"/>
</dbReference>
<evidence type="ECO:0000256" key="13">
    <source>
        <dbReference type="ARBA" id="ARBA00023136"/>
    </source>
</evidence>
<gene>
    <name evidence="18" type="ORF">SAMN02745176_01742</name>
</gene>
<sequence length="468" mass="53707">MKLKYKILALNVAALLIMLIILGPIIIKMSDNYNLSNILNYLQSQGDYSSIYIEQYVLNKASNIFEVPSIMESDSSYLCSYLEKNINCRVQIFYGNTLLGDSEEVLDSKATVRPEVKETFKGNRAYFISKNKSRTLYYATPLNIDGRYNYSLAFIYDLTVADNMKKQNINMFMITGLLSASLSVFFSIFISGRITNPIKNLTETAKLLSKGDLNQKVEVHSNDEVGELADNFNYMAESLRNMIHELKDEKEKQKNFFDNFTHEIRTPLTTILGYSELLWKTDSIEVKDKSLFHITSEGKRMLNMVEKLLELSRLKRFDFEINKCETNLKTLVEEVCDSIHYKLGRYNIALDLKLENLSSFVDPDLFKQVIINTLDNSIKYSETTKIEIDLIKDNEKTKLIIKDYGIGIEPSTLENIFEPYYKGDKSRNSSIEGWGLGLSIVKEIIDKHDAKIDIASEKDRGTQVTITL</sequence>
<evidence type="ECO:0000256" key="6">
    <source>
        <dbReference type="ARBA" id="ARBA00022679"/>
    </source>
</evidence>
<dbReference type="InterPro" id="IPR003594">
    <property type="entry name" value="HATPase_dom"/>
</dbReference>
<dbReference type="SMART" id="SM00304">
    <property type="entry name" value="HAMP"/>
    <property type="match status" value="1"/>
</dbReference>
<dbReference type="FunFam" id="3.30.565.10:FF:000006">
    <property type="entry name" value="Sensor histidine kinase WalK"/>
    <property type="match status" value="1"/>
</dbReference>
<dbReference type="InterPro" id="IPR036097">
    <property type="entry name" value="HisK_dim/P_sf"/>
</dbReference>
<dbReference type="SUPFAM" id="SSF55874">
    <property type="entry name" value="ATPase domain of HSP90 chaperone/DNA topoisomerase II/histidine kinase"/>
    <property type="match status" value="1"/>
</dbReference>
<keyword evidence="13 15" id="KW-0472">Membrane</keyword>
<feature type="domain" description="HAMP" evidence="17">
    <location>
        <begin position="192"/>
        <end position="244"/>
    </location>
</feature>
<keyword evidence="14" id="KW-0175">Coiled coil</keyword>
<dbReference type="InterPro" id="IPR050398">
    <property type="entry name" value="HssS/ArlS-like"/>
</dbReference>
<comment type="subcellular location">
    <subcellularLocation>
        <location evidence="2">Cell membrane</location>
        <topology evidence="2">Multi-pass membrane protein</topology>
    </subcellularLocation>
</comment>
<dbReference type="STRING" id="1122184.SAMN02745176_01742"/>
<feature type="transmembrane region" description="Helical" evidence="15">
    <location>
        <begin position="7"/>
        <end position="27"/>
    </location>
</feature>
<dbReference type="EMBL" id="FQZS01000010">
    <property type="protein sequence ID" value="SHI89840.1"/>
    <property type="molecule type" value="Genomic_DNA"/>
</dbReference>
<evidence type="ECO:0000313" key="18">
    <source>
        <dbReference type="EMBL" id="SHI89840.1"/>
    </source>
</evidence>
<feature type="transmembrane region" description="Helical" evidence="15">
    <location>
        <begin position="169"/>
        <end position="190"/>
    </location>
</feature>
<dbReference type="Pfam" id="PF02518">
    <property type="entry name" value="HATPase_c"/>
    <property type="match status" value="1"/>
</dbReference>
<protein>
    <recommendedName>
        <fullName evidence="3">histidine kinase</fullName>
        <ecNumber evidence="3">2.7.13.3</ecNumber>
    </recommendedName>
</protein>
<keyword evidence="8" id="KW-0547">Nucleotide-binding</keyword>
<dbReference type="SUPFAM" id="SSF47384">
    <property type="entry name" value="Homodimeric domain of signal transducing histidine kinase"/>
    <property type="match status" value="1"/>
</dbReference>
<organism evidence="18 19">
    <name type="scientific">Lutispora thermophila DSM 19022</name>
    <dbReference type="NCBI Taxonomy" id="1122184"/>
    <lineage>
        <taxon>Bacteria</taxon>
        <taxon>Bacillati</taxon>
        <taxon>Bacillota</taxon>
        <taxon>Clostridia</taxon>
        <taxon>Lutisporales</taxon>
        <taxon>Lutisporaceae</taxon>
        <taxon>Lutispora</taxon>
    </lineage>
</organism>
<name>A0A1M6EWN2_9FIRM</name>
<dbReference type="EC" id="2.7.13.3" evidence="3"/>
<dbReference type="PANTHER" id="PTHR45528">
    <property type="entry name" value="SENSOR HISTIDINE KINASE CPXA"/>
    <property type="match status" value="1"/>
</dbReference>
<feature type="domain" description="Histidine kinase" evidence="16">
    <location>
        <begin position="259"/>
        <end position="468"/>
    </location>
</feature>
<dbReference type="InterPro" id="IPR003661">
    <property type="entry name" value="HisK_dim/P_dom"/>
</dbReference>
<dbReference type="PANTHER" id="PTHR45528:SF1">
    <property type="entry name" value="SENSOR HISTIDINE KINASE CPXA"/>
    <property type="match status" value="1"/>
</dbReference>
<evidence type="ECO:0000256" key="1">
    <source>
        <dbReference type="ARBA" id="ARBA00000085"/>
    </source>
</evidence>
<dbReference type="InterPro" id="IPR003660">
    <property type="entry name" value="HAMP_dom"/>
</dbReference>
<dbReference type="GO" id="GO:0000155">
    <property type="term" value="F:phosphorelay sensor kinase activity"/>
    <property type="evidence" value="ECO:0007669"/>
    <property type="project" value="InterPro"/>
</dbReference>
<evidence type="ECO:0000256" key="9">
    <source>
        <dbReference type="ARBA" id="ARBA00022777"/>
    </source>
</evidence>
<dbReference type="SMART" id="SM00387">
    <property type="entry name" value="HATPase_c"/>
    <property type="match status" value="1"/>
</dbReference>
<dbReference type="GO" id="GO:0005886">
    <property type="term" value="C:plasma membrane"/>
    <property type="evidence" value="ECO:0007669"/>
    <property type="project" value="UniProtKB-SubCell"/>
</dbReference>
<reference evidence="18 19" key="1">
    <citation type="submission" date="2016-11" db="EMBL/GenBank/DDBJ databases">
        <authorList>
            <person name="Jaros S."/>
            <person name="Januszkiewicz K."/>
            <person name="Wedrychowicz H."/>
        </authorList>
    </citation>
    <scope>NUCLEOTIDE SEQUENCE [LARGE SCALE GENOMIC DNA]</scope>
    <source>
        <strain evidence="18 19">DSM 19022</strain>
    </source>
</reference>
<dbReference type="CDD" id="cd06225">
    <property type="entry name" value="HAMP"/>
    <property type="match status" value="1"/>
</dbReference>
<feature type="coiled-coil region" evidence="14">
    <location>
        <begin position="229"/>
        <end position="256"/>
    </location>
</feature>
<dbReference type="Gene3D" id="6.10.340.10">
    <property type="match status" value="1"/>
</dbReference>
<evidence type="ECO:0000259" key="17">
    <source>
        <dbReference type="PROSITE" id="PS50885"/>
    </source>
</evidence>
<keyword evidence="19" id="KW-1185">Reference proteome</keyword>
<dbReference type="PROSITE" id="PS50109">
    <property type="entry name" value="HIS_KIN"/>
    <property type="match status" value="1"/>
</dbReference>
<dbReference type="CDD" id="cd00082">
    <property type="entry name" value="HisKA"/>
    <property type="match status" value="1"/>
</dbReference>
<dbReference type="Pfam" id="PF00512">
    <property type="entry name" value="HisKA"/>
    <property type="match status" value="1"/>
</dbReference>
<evidence type="ECO:0000256" key="5">
    <source>
        <dbReference type="ARBA" id="ARBA00022553"/>
    </source>
</evidence>
<dbReference type="Proteomes" id="UP000184442">
    <property type="component" value="Unassembled WGS sequence"/>
</dbReference>
<evidence type="ECO:0000259" key="16">
    <source>
        <dbReference type="PROSITE" id="PS50109"/>
    </source>
</evidence>